<accession>R4Z6L0</accession>
<sequence>MTVSDSLQRSHTYSDGRRAARVPQNLVDSKFAPAGTAGPADLDRHTAIAGTVVRGERLVSPI</sequence>
<comment type="caution">
    <text evidence="2">The sequence shown here is derived from an EMBL/GenBank/DDBJ whole genome shotgun (WGS) entry which is preliminary data.</text>
</comment>
<name>R4Z6L0_9ACTN</name>
<gene>
    <name evidence="2" type="ORF">BN381_70110</name>
</gene>
<evidence type="ECO:0000313" key="2">
    <source>
        <dbReference type="EMBL" id="CCM65411.1"/>
    </source>
</evidence>
<evidence type="ECO:0000256" key="1">
    <source>
        <dbReference type="SAM" id="MobiDB-lite"/>
    </source>
</evidence>
<reference evidence="2 3" key="1">
    <citation type="journal article" date="2013" name="ISME J.">
        <title>Metabolic model for the filamentous 'Candidatus Microthrix parvicella' based on genomic and metagenomic analyses.</title>
        <authorList>
            <person name="Jon McIlroy S."/>
            <person name="Kristiansen R."/>
            <person name="Albertsen M."/>
            <person name="Michael Karst S."/>
            <person name="Rossetti S."/>
            <person name="Lund Nielsen J."/>
            <person name="Tandoi V."/>
            <person name="James Seviour R."/>
            <person name="Nielsen P.H."/>
        </authorList>
    </citation>
    <scope>NUCLEOTIDE SEQUENCE [LARGE SCALE GENOMIC DNA]</scope>
    <source>
        <strain evidence="2 3">RN1</strain>
    </source>
</reference>
<keyword evidence="3" id="KW-1185">Reference proteome</keyword>
<dbReference type="Proteomes" id="UP000018291">
    <property type="component" value="Unassembled WGS sequence"/>
</dbReference>
<dbReference type="AlphaFoldDB" id="R4Z6L0"/>
<dbReference type="EMBL" id="CANL01000067">
    <property type="protein sequence ID" value="CCM65411.1"/>
    <property type="molecule type" value="Genomic_DNA"/>
</dbReference>
<dbReference type="HOGENOM" id="CLU_2895642_0_0_11"/>
<proteinExistence type="predicted"/>
<evidence type="ECO:0000313" key="3">
    <source>
        <dbReference type="Proteomes" id="UP000018291"/>
    </source>
</evidence>
<protein>
    <submittedName>
        <fullName evidence="2">Uncharacterized protein</fullName>
    </submittedName>
</protein>
<feature type="region of interest" description="Disordered" evidence="1">
    <location>
        <begin position="1"/>
        <end position="42"/>
    </location>
</feature>
<feature type="compositionally biased region" description="Polar residues" evidence="1">
    <location>
        <begin position="1"/>
        <end position="11"/>
    </location>
</feature>
<organism evidence="2 3">
    <name type="scientific">Candidatus Neomicrothrix parvicella RN1</name>
    <dbReference type="NCBI Taxonomy" id="1229780"/>
    <lineage>
        <taxon>Bacteria</taxon>
        <taxon>Bacillati</taxon>
        <taxon>Actinomycetota</taxon>
        <taxon>Acidimicrobiia</taxon>
        <taxon>Acidimicrobiales</taxon>
        <taxon>Microthrixaceae</taxon>
        <taxon>Candidatus Neomicrothrix</taxon>
    </lineage>
</organism>